<dbReference type="Proteomes" id="UP000245119">
    <property type="component" value="Linkage Group LG1"/>
</dbReference>
<feature type="signal peptide" evidence="6">
    <location>
        <begin position="1"/>
        <end position="22"/>
    </location>
</feature>
<name>A0A2T7PYT6_POMCA</name>
<comment type="caution">
    <text evidence="8">The sequence shown here is derived from an EMBL/GenBank/DDBJ whole genome shotgun (WGS) entry which is preliminary data.</text>
</comment>
<evidence type="ECO:0000256" key="5">
    <source>
        <dbReference type="ARBA" id="ARBA00023002"/>
    </source>
</evidence>
<keyword evidence="5" id="KW-0560">Oxidoreductase</keyword>
<keyword evidence="4" id="KW-0862">Zinc</keyword>
<proteinExistence type="inferred from homology"/>
<feature type="chain" id="PRO_5015731628" description="Extradiol ring-cleavage dioxygenase class III enzyme subunit B domain-containing protein" evidence="6">
    <location>
        <begin position="23"/>
        <end position="330"/>
    </location>
</feature>
<evidence type="ECO:0000256" key="4">
    <source>
        <dbReference type="ARBA" id="ARBA00022833"/>
    </source>
</evidence>
<dbReference type="InterPro" id="IPR004183">
    <property type="entry name" value="Xdiol_dOase_suB"/>
</dbReference>
<dbReference type="Pfam" id="PF02900">
    <property type="entry name" value="LigB"/>
    <property type="match status" value="1"/>
</dbReference>
<dbReference type="InterPro" id="IPR014436">
    <property type="entry name" value="Extradiol_dOase_DODA"/>
</dbReference>
<evidence type="ECO:0000256" key="3">
    <source>
        <dbReference type="ARBA" id="ARBA00022723"/>
    </source>
</evidence>
<evidence type="ECO:0000259" key="7">
    <source>
        <dbReference type="Pfam" id="PF02900"/>
    </source>
</evidence>
<keyword evidence="9" id="KW-1185">Reference proteome</keyword>
<dbReference type="STRING" id="400727.A0A2T7PYT6"/>
<evidence type="ECO:0000256" key="1">
    <source>
        <dbReference type="ARBA" id="ARBA00001947"/>
    </source>
</evidence>
<dbReference type="PANTHER" id="PTHR30096:SF0">
    <property type="entry name" value="4,5-DOPA DIOXYGENASE EXTRADIOL-LIKE PROTEIN"/>
    <property type="match status" value="1"/>
</dbReference>
<organism evidence="8 9">
    <name type="scientific">Pomacea canaliculata</name>
    <name type="common">Golden apple snail</name>
    <dbReference type="NCBI Taxonomy" id="400727"/>
    <lineage>
        <taxon>Eukaryota</taxon>
        <taxon>Metazoa</taxon>
        <taxon>Spiralia</taxon>
        <taxon>Lophotrochozoa</taxon>
        <taxon>Mollusca</taxon>
        <taxon>Gastropoda</taxon>
        <taxon>Caenogastropoda</taxon>
        <taxon>Architaenioglossa</taxon>
        <taxon>Ampullarioidea</taxon>
        <taxon>Ampullariidae</taxon>
        <taxon>Pomacea</taxon>
    </lineage>
</organism>
<gene>
    <name evidence="8" type="ORF">C0Q70_01200</name>
</gene>
<dbReference type="GO" id="GO:0008270">
    <property type="term" value="F:zinc ion binding"/>
    <property type="evidence" value="ECO:0007669"/>
    <property type="project" value="InterPro"/>
</dbReference>
<reference evidence="8 9" key="1">
    <citation type="submission" date="2018-04" db="EMBL/GenBank/DDBJ databases">
        <title>The genome of golden apple snail Pomacea canaliculata provides insight into stress tolerance and invasive adaptation.</title>
        <authorList>
            <person name="Liu C."/>
            <person name="Liu B."/>
            <person name="Ren Y."/>
            <person name="Zhang Y."/>
            <person name="Wang H."/>
            <person name="Li S."/>
            <person name="Jiang F."/>
            <person name="Yin L."/>
            <person name="Zhang G."/>
            <person name="Qian W."/>
            <person name="Fan W."/>
        </authorList>
    </citation>
    <scope>NUCLEOTIDE SEQUENCE [LARGE SCALE GENOMIC DNA]</scope>
    <source>
        <strain evidence="8">SZHN2017</strain>
        <tissue evidence="8">Muscle</tissue>
    </source>
</reference>
<dbReference type="EMBL" id="PZQS01000001">
    <property type="protein sequence ID" value="PVD38584.1"/>
    <property type="molecule type" value="Genomic_DNA"/>
</dbReference>
<keyword evidence="6" id="KW-0732">Signal</keyword>
<dbReference type="OrthoDB" id="7396853at2759"/>
<dbReference type="GO" id="GO:0008198">
    <property type="term" value="F:ferrous iron binding"/>
    <property type="evidence" value="ECO:0007669"/>
    <property type="project" value="InterPro"/>
</dbReference>
<evidence type="ECO:0000313" key="9">
    <source>
        <dbReference type="Proteomes" id="UP000245119"/>
    </source>
</evidence>
<evidence type="ECO:0000256" key="2">
    <source>
        <dbReference type="ARBA" id="ARBA00007581"/>
    </source>
</evidence>
<comment type="similarity">
    <text evidence="2">Belongs to the DODA-type extradiol aromatic ring-opening dioxygenase family.</text>
</comment>
<sequence>MRFAVILTCRVLSIGFVSLAVAQHIIASSSSCPRTAMSSQKQPVLFLSHGGGPSFFLSASDSPFLSGMDKDSDAARYLRELAQKVPVQAQNRAKTRYLGGCTGEKLNSHKAVLVVSAHWEESDVTIQTTKKPDLYFDYYGFPPETYKLTWPAVGAPDLAKKIQNLLECKGIKCKTNSERGYDHGVFVPFKLIFPDPKVPVFQLSLDSSLDPEVHLRLGEALQELREEGILIVGSGFTTHRMRPSSDPDYGKKMQEWLHNVLTNPQLTPSERRKILVTCDHLPAVQEAHPRTEHLLPFLVTMAAAEYNSGRILFSASLHSGWVLEHYIFDS</sequence>
<keyword evidence="3" id="KW-0479">Metal-binding</keyword>
<dbReference type="SUPFAM" id="SSF53213">
    <property type="entry name" value="LigB-like"/>
    <property type="match status" value="1"/>
</dbReference>
<evidence type="ECO:0000313" key="8">
    <source>
        <dbReference type="EMBL" id="PVD38584.1"/>
    </source>
</evidence>
<protein>
    <recommendedName>
        <fullName evidence="7">Extradiol ring-cleavage dioxygenase class III enzyme subunit B domain-containing protein</fullName>
    </recommendedName>
</protein>
<dbReference type="CDD" id="cd07363">
    <property type="entry name" value="45_DOPA_Dioxygenase"/>
    <property type="match status" value="1"/>
</dbReference>
<dbReference type="Gene3D" id="3.40.830.10">
    <property type="entry name" value="LigB-like"/>
    <property type="match status" value="1"/>
</dbReference>
<feature type="domain" description="Extradiol ring-cleavage dioxygenase class III enzyme subunit B" evidence="7">
    <location>
        <begin position="110"/>
        <end position="309"/>
    </location>
</feature>
<evidence type="ECO:0000256" key="6">
    <source>
        <dbReference type="SAM" id="SignalP"/>
    </source>
</evidence>
<comment type="cofactor">
    <cofactor evidence="1">
        <name>Zn(2+)</name>
        <dbReference type="ChEBI" id="CHEBI:29105"/>
    </cofactor>
</comment>
<dbReference type="GO" id="GO:0016702">
    <property type="term" value="F:oxidoreductase activity, acting on single donors with incorporation of molecular oxygen, incorporation of two atoms of oxygen"/>
    <property type="evidence" value="ECO:0007669"/>
    <property type="project" value="UniProtKB-ARBA"/>
</dbReference>
<dbReference type="PANTHER" id="PTHR30096">
    <property type="entry name" value="4,5-DOPA DIOXYGENASE EXTRADIOL-LIKE PROTEIN"/>
    <property type="match status" value="1"/>
</dbReference>
<dbReference type="AlphaFoldDB" id="A0A2T7PYT6"/>
<dbReference type="PROSITE" id="PS51257">
    <property type="entry name" value="PROKAR_LIPOPROTEIN"/>
    <property type="match status" value="1"/>
</dbReference>
<accession>A0A2T7PYT6</accession>